<dbReference type="Proteomes" id="UP000824260">
    <property type="component" value="Unassembled WGS sequence"/>
</dbReference>
<sequence length="179" mass="19390">MIRRLFCALVALTLCISFAAPARAEEISDFIRLHVVASGDSDWEQEVKLAVRDACLEAVRGFAADCGSADETYAAVNANLAALRSAAVVAARKMGFEGEVTVETGVFAFPDRVYGELFVPAGDYRALRVTLGEGEGHNWWCVLYPSLCVLDETAYYAGEVPPIEFYSSVGRFLSDLFGG</sequence>
<evidence type="ECO:0000313" key="3">
    <source>
        <dbReference type="Proteomes" id="UP000824260"/>
    </source>
</evidence>
<reference evidence="2" key="2">
    <citation type="journal article" date="2021" name="PeerJ">
        <title>Extensive microbial diversity within the chicken gut microbiome revealed by metagenomics and culture.</title>
        <authorList>
            <person name="Gilroy R."/>
            <person name="Ravi A."/>
            <person name="Getino M."/>
            <person name="Pursley I."/>
            <person name="Horton D.L."/>
            <person name="Alikhan N.F."/>
            <person name="Baker D."/>
            <person name="Gharbi K."/>
            <person name="Hall N."/>
            <person name="Watson M."/>
            <person name="Adriaenssens E.M."/>
            <person name="Foster-Nyarko E."/>
            <person name="Jarju S."/>
            <person name="Secka A."/>
            <person name="Antonio M."/>
            <person name="Oren A."/>
            <person name="Chaudhuri R.R."/>
            <person name="La Ragione R."/>
            <person name="Hildebrand F."/>
            <person name="Pallen M.J."/>
        </authorList>
    </citation>
    <scope>NUCLEOTIDE SEQUENCE</scope>
    <source>
        <strain evidence="2">ChiSjej6B24-2974</strain>
    </source>
</reference>
<organism evidence="2 3">
    <name type="scientific">Candidatus Pullichristensenella stercorigallinarum</name>
    <dbReference type="NCBI Taxonomy" id="2840909"/>
    <lineage>
        <taxon>Bacteria</taxon>
        <taxon>Bacillati</taxon>
        <taxon>Bacillota</taxon>
        <taxon>Clostridia</taxon>
        <taxon>Candidatus Pullichristensenella</taxon>
    </lineage>
</organism>
<reference evidence="2" key="1">
    <citation type="submission" date="2020-10" db="EMBL/GenBank/DDBJ databases">
        <authorList>
            <person name="Gilroy R."/>
        </authorList>
    </citation>
    <scope>NUCLEOTIDE SEQUENCE</scope>
    <source>
        <strain evidence="2">ChiSjej6B24-2974</strain>
    </source>
</reference>
<comment type="caution">
    <text evidence="2">The sequence shown here is derived from an EMBL/GenBank/DDBJ whole genome shotgun (WGS) entry which is preliminary data.</text>
</comment>
<evidence type="ECO:0000256" key="1">
    <source>
        <dbReference type="SAM" id="SignalP"/>
    </source>
</evidence>
<gene>
    <name evidence="2" type="ORF">IAA52_06185</name>
</gene>
<feature type="signal peptide" evidence="1">
    <location>
        <begin position="1"/>
        <end position="19"/>
    </location>
</feature>
<feature type="chain" id="PRO_5038713056" evidence="1">
    <location>
        <begin position="20"/>
        <end position="179"/>
    </location>
</feature>
<keyword evidence="1" id="KW-0732">Signal</keyword>
<dbReference type="AlphaFoldDB" id="A0A9D0ZLY5"/>
<proteinExistence type="predicted"/>
<name>A0A9D0ZLY5_9FIRM</name>
<accession>A0A9D0ZLY5</accession>
<dbReference type="Pfam" id="PF09551">
    <property type="entry name" value="Spore_II_R"/>
    <property type="match status" value="1"/>
</dbReference>
<protein>
    <submittedName>
        <fullName evidence="2">Stage II sporulation protein R</fullName>
    </submittedName>
</protein>
<evidence type="ECO:0000313" key="2">
    <source>
        <dbReference type="EMBL" id="HIQ82676.1"/>
    </source>
</evidence>
<dbReference type="InterPro" id="IPR014202">
    <property type="entry name" value="Spore_II_R"/>
</dbReference>
<dbReference type="EMBL" id="DVFZ01000059">
    <property type="protein sequence ID" value="HIQ82676.1"/>
    <property type="molecule type" value="Genomic_DNA"/>
</dbReference>